<comment type="caution">
    <text evidence="4">The sequence shown here is derived from an EMBL/GenBank/DDBJ whole genome shotgun (WGS) entry which is preliminary data.</text>
</comment>
<dbReference type="InterPro" id="IPR004226">
    <property type="entry name" value="TBCA"/>
</dbReference>
<keyword evidence="3" id="KW-0493">Microtubule</keyword>
<evidence type="ECO:0000256" key="2">
    <source>
        <dbReference type="ARBA" id="ARBA00023186"/>
    </source>
</evidence>
<evidence type="ECO:0000256" key="3">
    <source>
        <dbReference type="RuleBase" id="RU364030"/>
    </source>
</evidence>
<keyword evidence="2 3" id="KW-0143">Chaperone</keyword>
<dbReference type="RefSeq" id="XP_001829298.2">
    <property type="nucleotide sequence ID" value="XM_001829246.2"/>
</dbReference>
<dbReference type="OrthoDB" id="296187at2759"/>
<dbReference type="KEGG" id="cci:CC1G_00477"/>
<dbReference type="SUPFAM" id="SSF46988">
    <property type="entry name" value="Tubulin chaperone cofactor A"/>
    <property type="match status" value="1"/>
</dbReference>
<comment type="similarity">
    <text evidence="1 3">Belongs to the TBCA family.</text>
</comment>
<keyword evidence="5" id="KW-1185">Reference proteome</keyword>
<dbReference type="STRING" id="240176.A8N353"/>
<dbReference type="Gene3D" id="1.20.58.90">
    <property type="match status" value="1"/>
</dbReference>
<keyword evidence="3" id="KW-0206">Cytoskeleton</keyword>
<reference evidence="4 5" key="1">
    <citation type="journal article" date="2010" name="Proc. Natl. Acad. Sci. U.S.A.">
        <title>Insights into evolution of multicellular fungi from the assembled chromosomes of the mushroom Coprinopsis cinerea (Coprinus cinereus).</title>
        <authorList>
            <person name="Stajich J.E."/>
            <person name="Wilke S.K."/>
            <person name="Ahren D."/>
            <person name="Au C.H."/>
            <person name="Birren B.W."/>
            <person name="Borodovsky M."/>
            <person name="Burns C."/>
            <person name="Canback B."/>
            <person name="Casselton L.A."/>
            <person name="Cheng C.K."/>
            <person name="Deng J."/>
            <person name="Dietrich F.S."/>
            <person name="Fargo D.C."/>
            <person name="Farman M.L."/>
            <person name="Gathman A.C."/>
            <person name="Goldberg J."/>
            <person name="Guigo R."/>
            <person name="Hoegger P.J."/>
            <person name="Hooker J.B."/>
            <person name="Huggins A."/>
            <person name="James T.Y."/>
            <person name="Kamada T."/>
            <person name="Kilaru S."/>
            <person name="Kodira C."/>
            <person name="Kues U."/>
            <person name="Kupfer D."/>
            <person name="Kwan H.S."/>
            <person name="Lomsadze A."/>
            <person name="Li W."/>
            <person name="Lilly W.W."/>
            <person name="Ma L.J."/>
            <person name="Mackey A.J."/>
            <person name="Manning G."/>
            <person name="Martin F."/>
            <person name="Muraguchi H."/>
            <person name="Natvig D.O."/>
            <person name="Palmerini H."/>
            <person name="Ramesh M.A."/>
            <person name="Rehmeyer C.J."/>
            <person name="Roe B.A."/>
            <person name="Shenoy N."/>
            <person name="Stanke M."/>
            <person name="Ter-Hovhannisyan V."/>
            <person name="Tunlid A."/>
            <person name="Velagapudi R."/>
            <person name="Vision T.J."/>
            <person name="Zeng Q."/>
            <person name="Zolan M.E."/>
            <person name="Pukkila P.J."/>
        </authorList>
    </citation>
    <scope>NUCLEOTIDE SEQUENCE [LARGE SCALE GENOMIC DNA]</scope>
    <source>
        <strain evidence="5">Okayama-7 / 130 / ATCC MYA-4618 / FGSC 9003</strain>
    </source>
</reference>
<dbReference type="GO" id="GO:0007021">
    <property type="term" value="P:tubulin complex assembly"/>
    <property type="evidence" value="ECO:0007669"/>
    <property type="project" value="UniProtKB-UniRule"/>
</dbReference>
<dbReference type="GO" id="GO:0005874">
    <property type="term" value="C:microtubule"/>
    <property type="evidence" value="ECO:0007669"/>
    <property type="project" value="UniProtKB-KW"/>
</dbReference>
<protein>
    <recommendedName>
        <fullName evidence="3">Tubulin-specific chaperone A</fullName>
    </recommendedName>
</protein>
<dbReference type="OMA" id="VIQECIM"/>
<dbReference type="EMBL" id="AACS02000001">
    <property type="protein sequence ID" value="EAU92258.2"/>
    <property type="molecule type" value="Genomic_DNA"/>
</dbReference>
<dbReference type="PANTHER" id="PTHR21500:SF0">
    <property type="entry name" value="TUBULIN-SPECIFIC CHAPERONE A"/>
    <property type="match status" value="1"/>
</dbReference>
<name>A8N353_COPC7</name>
<dbReference type="eggNOG" id="KOG3470">
    <property type="taxonomic scope" value="Eukaryota"/>
</dbReference>
<dbReference type="GeneID" id="6005726"/>
<dbReference type="HOGENOM" id="CLU_130569_3_1_1"/>
<dbReference type="InParanoid" id="A8N353"/>
<evidence type="ECO:0000313" key="4">
    <source>
        <dbReference type="EMBL" id="EAU92258.2"/>
    </source>
</evidence>
<dbReference type="AlphaFoldDB" id="A8N353"/>
<evidence type="ECO:0000313" key="5">
    <source>
        <dbReference type="Proteomes" id="UP000001861"/>
    </source>
</evidence>
<dbReference type="GO" id="GO:0007023">
    <property type="term" value="P:post-chaperonin tubulin folding pathway"/>
    <property type="evidence" value="ECO:0007669"/>
    <property type="project" value="UniProtKB-UniRule"/>
</dbReference>
<gene>
    <name evidence="4" type="ORF">CC1G_00477</name>
</gene>
<dbReference type="GO" id="GO:0005829">
    <property type="term" value="C:cytosol"/>
    <property type="evidence" value="ECO:0007669"/>
    <property type="project" value="TreeGrafter"/>
</dbReference>
<accession>A8N353</accession>
<proteinExistence type="inferred from homology"/>
<sequence>MDSQAIKKQLKIKTGVVQRLVKENGLYKKEVEQNVAKRDKFIADGAEEWDIKNAGKLVEESEKMVQDTATRLAAAVADLRVIVDGAKTREDLAEDADFLKAQEALETASA</sequence>
<dbReference type="GO" id="GO:0048487">
    <property type="term" value="F:beta-tubulin binding"/>
    <property type="evidence" value="ECO:0007669"/>
    <property type="project" value="InterPro"/>
</dbReference>
<dbReference type="InterPro" id="IPR036126">
    <property type="entry name" value="TBCA_sf"/>
</dbReference>
<dbReference type="VEuPathDB" id="FungiDB:CC1G_00477"/>
<dbReference type="PANTHER" id="PTHR21500">
    <property type="entry name" value="TUBULIN-SPECIFIC CHAPERONE A"/>
    <property type="match status" value="1"/>
</dbReference>
<comment type="subunit">
    <text evidence="3">Supercomplex made of cofactors A to E. Cofactors A and D function by capturing and stabilizing tubulin in a quasi-native conformation. Cofactor E binds to the cofactor D-tubulin complex; interaction with cofactor C then causes the release of tubulin polypeptides that are committed to the native state.</text>
</comment>
<evidence type="ECO:0000256" key="1">
    <source>
        <dbReference type="ARBA" id="ARBA00006806"/>
    </source>
</evidence>
<dbReference type="Pfam" id="PF02970">
    <property type="entry name" value="TBCA"/>
    <property type="match status" value="1"/>
</dbReference>
<keyword evidence="3" id="KW-0963">Cytoplasm</keyword>
<comment type="subcellular location">
    <subcellularLocation>
        <location evidence="3">Cytoplasm</location>
        <location evidence="3">Cytoskeleton</location>
    </subcellularLocation>
</comment>
<organism evidence="4 5">
    <name type="scientific">Coprinopsis cinerea (strain Okayama-7 / 130 / ATCC MYA-4618 / FGSC 9003)</name>
    <name type="common">Inky cap fungus</name>
    <name type="synonym">Hormographiella aspergillata</name>
    <dbReference type="NCBI Taxonomy" id="240176"/>
    <lineage>
        <taxon>Eukaryota</taxon>
        <taxon>Fungi</taxon>
        <taxon>Dikarya</taxon>
        <taxon>Basidiomycota</taxon>
        <taxon>Agaricomycotina</taxon>
        <taxon>Agaricomycetes</taxon>
        <taxon>Agaricomycetidae</taxon>
        <taxon>Agaricales</taxon>
        <taxon>Agaricineae</taxon>
        <taxon>Psathyrellaceae</taxon>
        <taxon>Coprinopsis</taxon>
    </lineage>
</organism>
<dbReference type="Proteomes" id="UP000001861">
    <property type="component" value="Unassembled WGS sequence"/>
</dbReference>